<gene>
    <name evidence="1" type="ORF">I4F81_001556</name>
</gene>
<accession>A0ACC3BN93</accession>
<comment type="caution">
    <text evidence="1">The sequence shown here is derived from an EMBL/GenBank/DDBJ whole genome shotgun (WGS) entry which is preliminary data.</text>
</comment>
<keyword evidence="2" id="KW-1185">Reference proteome</keyword>
<evidence type="ECO:0000313" key="1">
    <source>
        <dbReference type="EMBL" id="KAK1858957.1"/>
    </source>
</evidence>
<protein>
    <submittedName>
        <fullName evidence="1">Uncharacterized protein</fullName>
    </submittedName>
</protein>
<evidence type="ECO:0000313" key="2">
    <source>
        <dbReference type="Proteomes" id="UP000798662"/>
    </source>
</evidence>
<sequence>MTSALPASMTPLPRRRLSFLPLKGGGGGNRGDSGDGTPSAASSPIAPKSALSGAMSHSSFPAGAAAASTPVGVPFKRSPPAPGATYRPAKPRTADGGGGDPRSASGRLGSSGGSGGGGGPRRPAVPPASKVSGEKSRPLAAAAPAVGAKGRSAAAGVGEAGRLTRASTGLSGGRERGAAAVSGAHSHPKPPPNKRQSPKANHAHKTHSDRTIPRAPSPHVSQPPPRASGERARSVLRQLLPPGGDKPGGGRRRTWSVSLPLGRLGAAAGGGASTHRDRGDQSDRSSGRSGSGKGGSGGVVRASRELSSVGSTDRHGKAKAALDGSIDGVANPGEAPSRGRPPPPPLVTPSGVHPLALVARLPADAAADVTVLRLDASTPPGGGTSVGATAAAAAPSPPPPVTSRRSWFGAAAAAAAAAASGAAAATAAATNASRGVKAFPAYAELRSGVVLIYRPGVTEPAVFLASGCVVTRSVDGANSVTPGRSSRRGSSAGARGGGTGGGGGGSLSSPGGASPGGAGGGDVLTLHRIRDGRTLALRLGSHTEAASWQAALTVRAGGYGVKDVGDFVVRGLASPPPPPDSPPPPAGGVALAYDVVDGPSGEALRLSVLPCAAVFAGAAPFSATLTTRLCLQVARECPSGEPAAVAAGVVAPGAAAAAIAAAAAVEEAPHRRGRRSSAAPPPSSTVAAAGRPGAAGAVGAAGAAEVAGAAAASAPGVSPFVLRLRYAMHTPSAMVLVTEATPCGDVAAFMATFPASRIPERTARLLVAEVLLGVVHLSASPLEAVDVASPSAVLLDAGGHVRLHRLQLAPVDGADGGEDGDGADAASPRWVDLRGVGEFAYHLLTGRPAYPPPPPGAAPAAAAGAAAAPKMPSFAGLSPAAASFCRACFHPRPAPLTPAAAAAMPFFAPLDWGAVAARVPQPRGEAAVSPGALLAARVAGGGGRLGGGGGGEGGDAAGMPAMPVLRRVGGGRPDEEAIVGWNYFAPA</sequence>
<organism evidence="1 2">
    <name type="scientific">Pyropia yezoensis</name>
    <name type="common">Susabi-nori</name>
    <name type="synonym">Porphyra yezoensis</name>
    <dbReference type="NCBI Taxonomy" id="2788"/>
    <lineage>
        <taxon>Eukaryota</taxon>
        <taxon>Rhodophyta</taxon>
        <taxon>Bangiophyceae</taxon>
        <taxon>Bangiales</taxon>
        <taxon>Bangiaceae</taxon>
        <taxon>Pyropia</taxon>
    </lineage>
</organism>
<dbReference type="Proteomes" id="UP000798662">
    <property type="component" value="Chromosome 1"/>
</dbReference>
<dbReference type="EMBL" id="CM020618">
    <property type="protein sequence ID" value="KAK1858957.1"/>
    <property type="molecule type" value="Genomic_DNA"/>
</dbReference>
<proteinExistence type="predicted"/>
<reference evidence="1" key="1">
    <citation type="submission" date="2019-11" db="EMBL/GenBank/DDBJ databases">
        <title>Nori genome reveals adaptations in red seaweeds to the harsh intertidal environment.</title>
        <authorList>
            <person name="Wang D."/>
            <person name="Mao Y."/>
        </authorList>
    </citation>
    <scope>NUCLEOTIDE SEQUENCE</scope>
    <source>
        <tissue evidence="1">Gametophyte</tissue>
    </source>
</reference>
<name>A0ACC3BN93_PYRYE</name>